<dbReference type="eggNOG" id="KOG0017">
    <property type="taxonomic scope" value="Eukaryota"/>
</dbReference>
<dbReference type="KEGG" id="mbe:MBM_09711"/>
<evidence type="ECO:0000313" key="4">
    <source>
        <dbReference type="Proteomes" id="UP000006753"/>
    </source>
</evidence>
<protein>
    <submittedName>
        <fullName evidence="3">Polymerase</fullName>
    </submittedName>
</protein>
<dbReference type="Pfam" id="PF00078">
    <property type="entry name" value="RVT_1"/>
    <property type="match status" value="1"/>
</dbReference>
<dbReference type="InterPro" id="IPR053134">
    <property type="entry name" value="RNA-dir_DNA_polymerase"/>
</dbReference>
<dbReference type="HOGENOM" id="CLU_000384_42_10_1"/>
<dbReference type="Gene3D" id="3.30.70.270">
    <property type="match status" value="1"/>
</dbReference>
<dbReference type="PANTHER" id="PTHR24559:SF444">
    <property type="entry name" value="REVERSE TRANSCRIPTASE DOMAIN-CONTAINING PROTEIN"/>
    <property type="match status" value="1"/>
</dbReference>
<proteinExistence type="predicted"/>
<reference evidence="3 4" key="1">
    <citation type="journal article" date="2012" name="BMC Genomics">
        <title>Sequencing the genome of Marssonina brunnea reveals fungus-poplar co-evolution.</title>
        <authorList>
            <person name="Zhu S."/>
            <person name="Cao Y.-Z."/>
            <person name="Jiang C."/>
            <person name="Tan B.-Y."/>
            <person name="Wang Z."/>
            <person name="Feng S."/>
            <person name="Zhang L."/>
            <person name="Su X.-H."/>
            <person name="Brejova B."/>
            <person name="Vinar T."/>
            <person name="Xu M."/>
            <person name="Wang M.-X."/>
            <person name="Zhang S.-G."/>
            <person name="Huang M.-R."/>
            <person name="Wu R."/>
            <person name="Zhou Y."/>
        </authorList>
    </citation>
    <scope>NUCLEOTIDE SEQUENCE [LARGE SCALE GENOMIC DNA]</scope>
    <source>
        <strain evidence="3 4">MB_m1</strain>
    </source>
</reference>
<feature type="transmembrane region" description="Helical" evidence="1">
    <location>
        <begin position="55"/>
        <end position="71"/>
    </location>
</feature>
<dbReference type="PANTHER" id="PTHR24559">
    <property type="entry name" value="TRANSPOSON TY3-I GAG-POL POLYPROTEIN"/>
    <property type="match status" value="1"/>
</dbReference>
<feature type="domain" description="Reverse transcriptase" evidence="2">
    <location>
        <begin position="52"/>
        <end position="199"/>
    </location>
</feature>
<dbReference type="Gene3D" id="3.10.10.10">
    <property type="entry name" value="HIV Type 1 Reverse Transcriptase, subunit A, domain 1"/>
    <property type="match status" value="1"/>
</dbReference>
<dbReference type="SUPFAM" id="SSF56672">
    <property type="entry name" value="DNA/RNA polymerases"/>
    <property type="match status" value="1"/>
</dbReference>
<evidence type="ECO:0000313" key="3">
    <source>
        <dbReference type="EMBL" id="EKD12131.1"/>
    </source>
</evidence>
<dbReference type="EMBL" id="JH921463">
    <property type="protein sequence ID" value="EKD12131.1"/>
    <property type="molecule type" value="Genomic_DNA"/>
</dbReference>
<dbReference type="CDD" id="cd01647">
    <property type="entry name" value="RT_LTR"/>
    <property type="match status" value="1"/>
</dbReference>
<keyword evidence="1" id="KW-0472">Membrane</keyword>
<dbReference type="PROSITE" id="PS50878">
    <property type="entry name" value="RT_POL"/>
    <property type="match status" value="1"/>
</dbReference>
<dbReference type="Proteomes" id="UP000006753">
    <property type="component" value="Unassembled WGS sequence"/>
</dbReference>
<keyword evidence="1" id="KW-0812">Transmembrane</keyword>
<dbReference type="InterPro" id="IPR000477">
    <property type="entry name" value="RT_dom"/>
</dbReference>
<gene>
    <name evidence="3" type="ORF">MBM_09711</name>
</gene>
<keyword evidence="4" id="KW-1185">Reference proteome</keyword>
<dbReference type="OrthoDB" id="3561867at2759"/>
<dbReference type="InParanoid" id="K1WH71"/>
<keyword evidence="1" id="KW-1133">Transmembrane helix</keyword>
<accession>K1WH71</accession>
<dbReference type="AlphaFoldDB" id="K1WH71"/>
<organism evidence="3 4">
    <name type="scientific">Marssonina brunnea f. sp. multigermtubi (strain MB_m1)</name>
    <name type="common">Marssonina leaf spot fungus</name>
    <dbReference type="NCBI Taxonomy" id="1072389"/>
    <lineage>
        <taxon>Eukaryota</taxon>
        <taxon>Fungi</taxon>
        <taxon>Dikarya</taxon>
        <taxon>Ascomycota</taxon>
        <taxon>Pezizomycotina</taxon>
        <taxon>Leotiomycetes</taxon>
        <taxon>Helotiales</taxon>
        <taxon>Drepanopezizaceae</taxon>
        <taxon>Drepanopeziza</taxon>
    </lineage>
</organism>
<name>K1WH71_MARBU</name>
<dbReference type="InterPro" id="IPR043502">
    <property type="entry name" value="DNA/RNA_pol_sf"/>
</dbReference>
<dbReference type="InterPro" id="IPR043128">
    <property type="entry name" value="Rev_trsase/Diguanyl_cyclase"/>
</dbReference>
<evidence type="ECO:0000256" key="1">
    <source>
        <dbReference type="SAM" id="Phobius"/>
    </source>
</evidence>
<evidence type="ECO:0000259" key="2">
    <source>
        <dbReference type="PROSITE" id="PS50878"/>
    </source>
</evidence>
<dbReference type="OMA" id="RNQSPFE"/>
<sequence>MNPVSNVLILYKLYDYKIELFEKKEKALRYLLLYKISIFELKLIKAYFIDNLNKGFIELLIALFAALIFFIKKQDGSFRFYIDFRALNNFIRKDRYSFFLINKTFARLLKVKLFTKLDIRQAFYKIRINLALKELIIFRIRYGAYKCKVLLFGLINRPATYQRYINDLFFDFLNIFCTAYLNDILIYFSDLLKHVYYVR</sequence>